<keyword evidence="1 3" id="KW-0732">Signal</keyword>
<evidence type="ECO:0000256" key="1">
    <source>
        <dbReference type="ARBA" id="ARBA00022729"/>
    </source>
</evidence>
<feature type="domain" description="Interleukin-17 receptor C/E N-terminal" evidence="4">
    <location>
        <begin position="97"/>
        <end position="392"/>
    </location>
</feature>
<keyword evidence="2" id="KW-0472">Membrane</keyword>
<dbReference type="Proteomes" id="UP001557470">
    <property type="component" value="Unassembled WGS sequence"/>
</dbReference>
<dbReference type="EMBL" id="JAGEUA010000011">
    <property type="protein sequence ID" value="KAL0962774.1"/>
    <property type="molecule type" value="Genomic_DNA"/>
</dbReference>
<dbReference type="InterPro" id="IPR039465">
    <property type="entry name" value="IL-17_rcpt-like"/>
</dbReference>
<evidence type="ECO:0000256" key="3">
    <source>
        <dbReference type="SAM" id="SignalP"/>
    </source>
</evidence>
<feature type="chain" id="PRO_5044806789" description="Interleukin-17 receptor C/E N-terminal domain-containing protein" evidence="3">
    <location>
        <begin position="28"/>
        <end position="570"/>
    </location>
</feature>
<proteinExistence type="predicted"/>
<dbReference type="PANTHER" id="PTHR15583:SF10">
    <property type="entry name" value="INTERLEUKIN-17 RECEPTOR E-LIKE-RELATED"/>
    <property type="match status" value="1"/>
</dbReference>
<keyword evidence="6" id="KW-1185">Reference proteome</keyword>
<dbReference type="InterPro" id="IPR027841">
    <property type="entry name" value="IL-17_rcpt_C/E_N"/>
</dbReference>
<gene>
    <name evidence="5" type="ORF">UPYG_G00345180</name>
</gene>
<evidence type="ECO:0000259" key="4">
    <source>
        <dbReference type="Pfam" id="PF15037"/>
    </source>
</evidence>
<name>A0ABD0VXK6_UMBPY</name>
<dbReference type="Pfam" id="PF15037">
    <property type="entry name" value="IL17_R_N"/>
    <property type="match status" value="1"/>
</dbReference>
<evidence type="ECO:0000313" key="6">
    <source>
        <dbReference type="Proteomes" id="UP001557470"/>
    </source>
</evidence>
<feature type="signal peptide" evidence="3">
    <location>
        <begin position="1"/>
        <end position="27"/>
    </location>
</feature>
<keyword evidence="2" id="KW-0812">Transmembrane</keyword>
<reference evidence="5 6" key="1">
    <citation type="submission" date="2024-06" db="EMBL/GenBank/DDBJ databases">
        <authorList>
            <person name="Pan Q."/>
            <person name="Wen M."/>
            <person name="Jouanno E."/>
            <person name="Zahm M."/>
            <person name="Klopp C."/>
            <person name="Cabau C."/>
            <person name="Louis A."/>
            <person name="Berthelot C."/>
            <person name="Parey E."/>
            <person name="Roest Crollius H."/>
            <person name="Montfort J."/>
            <person name="Robinson-Rechavi M."/>
            <person name="Bouchez O."/>
            <person name="Lampietro C."/>
            <person name="Lopez Roques C."/>
            <person name="Donnadieu C."/>
            <person name="Postlethwait J."/>
            <person name="Bobe J."/>
            <person name="Verreycken H."/>
            <person name="Guiguen Y."/>
        </authorList>
    </citation>
    <scope>NUCLEOTIDE SEQUENCE [LARGE SCALE GENOMIC DNA]</scope>
    <source>
        <strain evidence="5">Up_M1</strain>
        <tissue evidence="5">Testis</tissue>
    </source>
</reference>
<accession>A0ABD0VXK6</accession>
<dbReference type="PANTHER" id="PTHR15583">
    <property type="entry name" value="INTERLEUKIN-17 RECEPTOR"/>
    <property type="match status" value="1"/>
</dbReference>
<feature type="transmembrane region" description="Helical" evidence="2">
    <location>
        <begin position="478"/>
        <end position="503"/>
    </location>
</feature>
<evidence type="ECO:0000256" key="2">
    <source>
        <dbReference type="SAM" id="Phobius"/>
    </source>
</evidence>
<evidence type="ECO:0000313" key="5">
    <source>
        <dbReference type="EMBL" id="KAL0962774.1"/>
    </source>
</evidence>
<protein>
    <recommendedName>
        <fullName evidence="4">Interleukin-17 receptor C/E N-terminal domain-containing protein</fullName>
    </recommendedName>
</protein>
<organism evidence="5 6">
    <name type="scientific">Umbra pygmaea</name>
    <name type="common">Eastern mudminnow</name>
    <dbReference type="NCBI Taxonomy" id="75934"/>
    <lineage>
        <taxon>Eukaryota</taxon>
        <taxon>Metazoa</taxon>
        <taxon>Chordata</taxon>
        <taxon>Craniata</taxon>
        <taxon>Vertebrata</taxon>
        <taxon>Euteleostomi</taxon>
        <taxon>Actinopterygii</taxon>
        <taxon>Neopterygii</taxon>
        <taxon>Teleostei</taxon>
        <taxon>Protacanthopterygii</taxon>
        <taxon>Esociformes</taxon>
        <taxon>Umbridae</taxon>
        <taxon>Umbra</taxon>
    </lineage>
</organism>
<comment type="caution">
    <text evidence="5">The sequence shown here is derived from an EMBL/GenBank/DDBJ whole genome shotgun (WGS) entry which is preliminary data.</text>
</comment>
<dbReference type="AlphaFoldDB" id="A0ABD0VXK6"/>
<sequence length="570" mass="63866">MMVSELGEKRLIFIFILMLSLYKLSLGHQGGTVRIQKCETRCSQGLQCKSKFHNFLAPCRSQPAGFNNSVVFYNVSLSTVMRCEGKQNCFLHLQAHTALQLSEEIHGVSICTLSAGMIVNRCRLVTFHKAARQRLEGQQVEVQDDFTEVWPSESVHVTLKTYPSYCGVTWTSTYYVPECSSKDLRSNIPECITGRLAYAVDSRRKELNVSVSDMLEGKDYHLRLCQKGTYTCRDTGATALIRKGDMLKNATLHYSRPFPCLCIEGWSATSDAPRVQVCPFKDCLDELWSGINYDPMEATLSWEPVCPVVVVISLCQKQGDNECGELASSSQNLNRDKITFSGVDPHPQLCMKFTTDSGSWIRCPFAEGKFQAWDLDVKERDGQQQLVVTSWVKAPLSLHVCVMTGTFACHTVHTFHVHLEETVSLNLTMNLCHPDTCLQVKRLHVKYGATILYCNLQCSNSRALAPAVLMSPVNMHGYWVLTWIVGSALISTVTMTAILAHILSVYQRHRKEQNGGCLSKQLKEPTHVVDHGSCGLQDQATLHQVFPMPETPQFKNSERANLLTEFAACT</sequence>
<keyword evidence="2" id="KW-1133">Transmembrane helix</keyword>